<feature type="non-terminal residue" evidence="1">
    <location>
        <position position="1"/>
    </location>
</feature>
<evidence type="ECO:0000313" key="2">
    <source>
        <dbReference type="Proteomes" id="UP001233999"/>
    </source>
</evidence>
<name>A0AAD8AEQ6_DIPPU</name>
<gene>
    <name evidence="1" type="ORF">L9F63_011460</name>
</gene>
<evidence type="ECO:0000313" key="1">
    <source>
        <dbReference type="EMBL" id="KAJ9597682.1"/>
    </source>
</evidence>
<accession>A0AAD8AEQ6</accession>
<sequence length="53" mass="5774">VDAHHSGILVSGVTVKERTKMFILLPGTQEADDVMMQAAPEFGSRSSAQSQQW</sequence>
<protein>
    <submittedName>
        <fullName evidence="1">Uncharacterized protein</fullName>
    </submittedName>
</protein>
<feature type="non-terminal residue" evidence="1">
    <location>
        <position position="53"/>
    </location>
</feature>
<comment type="caution">
    <text evidence="1">The sequence shown here is derived from an EMBL/GenBank/DDBJ whole genome shotgun (WGS) entry which is preliminary data.</text>
</comment>
<dbReference type="AlphaFoldDB" id="A0AAD8AEQ6"/>
<reference evidence="1" key="1">
    <citation type="journal article" date="2023" name="IScience">
        <title>Live-bearing cockroach genome reveals convergent evolutionary mechanisms linked to viviparity in insects and beyond.</title>
        <authorList>
            <person name="Fouks B."/>
            <person name="Harrison M.C."/>
            <person name="Mikhailova A.A."/>
            <person name="Marchal E."/>
            <person name="English S."/>
            <person name="Carruthers M."/>
            <person name="Jennings E.C."/>
            <person name="Chiamaka E.L."/>
            <person name="Frigard R.A."/>
            <person name="Pippel M."/>
            <person name="Attardo G.M."/>
            <person name="Benoit J.B."/>
            <person name="Bornberg-Bauer E."/>
            <person name="Tobe S.S."/>
        </authorList>
    </citation>
    <scope>NUCLEOTIDE SEQUENCE</scope>
    <source>
        <strain evidence="1">Stay&amp;Tobe</strain>
    </source>
</reference>
<proteinExistence type="predicted"/>
<dbReference type="Proteomes" id="UP001233999">
    <property type="component" value="Unassembled WGS sequence"/>
</dbReference>
<keyword evidence="2" id="KW-1185">Reference proteome</keyword>
<dbReference type="EMBL" id="JASPKZ010001591">
    <property type="protein sequence ID" value="KAJ9597682.1"/>
    <property type="molecule type" value="Genomic_DNA"/>
</dbReference>
<organism evidence="1 2">
    <name type="scientific">Diploptera punctata</name>
    <name type="common">Pacific beetle cockroach</name>
    <dbReference type="NCBI Taxonomy" id="6984"/>
    <lineage>
        <taxon>Eukaryota</taxon>
        <taxon>Metazoa</taxon>
        <taxon>Ecdysozoa</taxon>
        <taxon>Arthropoda</taxon>
        <taxon>Hexapoda</taxon>
        <taxon>Insecta</taxon>
        <taxon>Pterygota</taxon>
        <taxon>Neoptera</taxon>
        <taxon>Polyneoptera</taxon>
        <taxon>Dictyoptera</taxon>
        <taxon>Blattodea</taxon>
        <taxon>Blaberoidea</taxon>
        <taxon>Blaberidae</taxon>
        <taxon>Diplopterinae</taxon>
        <taxon>Diploptera</taxon>
    </lineage>
</organism>
<reference evidence="1" key="2">
    <citation type="submission" date="2023-05" db="EMBL/GenBank/DDBJ databases">
        <authorList>
            <person name="Fouks B."/>
        </authorList>
    </citation>
    <scope>NUCLEOTIDE SEQUENCE</scope>
    <source>
        <strain evidence="1">Stay&amp;Tobe</strain>
        <tissue evidence="1">Testes</tissue>
    </source>
</reference>